<feature type="domain" description="Guanylate cyclase" evidence="21">
    <location>
        <begin position="34"/>
        <end position="161"/>
    </location>
</feature>
<feature type="compositionally biased region" description="Basic and acidic residues" evidence="19">
    <location>
        <begin position="260"/>
        <end position="270"/>
    </location>
</feature>
<keyword evidence="6 20" id="KW-0812">Transmembrane</keyword>
<evidence type="ECO:0000256" key="12">
    <source>
        <dbReference type="ARBA" id="ARBA00022989"/>
    </source>
</evidence>
<keyword evidence="8" id="KW-0677">Repeat</keyword>
<evidence type="ECO:0000256" key="20">
    <source>
        <dbReference type="SAM" id="Phobius"/>
    </source>
</evidence>
<keyword evidence="13" id="KW-0115">cAMP biosynthesis</keyword>
<feature type="transmembrane region" description="Helical" evidence="20">
    <location>
        <begin position="755"/>
        <end position="775"/>
    </location>
</feature>
<dbReference type="GO" id="GO:0046872">
    <property type="term" value="F:metal ion binding"/>
    <property type="evidence" value="ECO:0007669"/>
    <property type="project" value="UniProtKB-KW"/>
</dbReference>
<dbReference type="KEGG" id="dwi:6638793"/>
<feature type="transmembrane region" description="Helical" evidence="20">
    <location>
        <begin position="725"/>
        <end position="748"/>
    </location>
</feature>
<dbReference type="GO" id="GO:0004016">
    <property type="term" value="F:adenylate cyclase activity"/>
    <property type="evidence" value="ECO:0007669"/>
    <property type="project" value="UniProtKB-EC"/>
</dbReference>
<dbReference type="SMR" id="B4MMI7"/>
<evidence type="ECO:0000256" key="3">
    <source>
        <dbReference type="ARBA" id="ARBA00001946"/>
    </source>
</evidence>
<keyword evidence="14 20" id="KW-0472">Membrane</keyword>
<keyword evidence="18" id="KW-0175">Coiled coil</keyword>
<dbReference type="FunCoup" id="B4MMI7">
    <property type="interactions" value="101"/>
</dbReference>
<dbReference type="PANTHER" id="PTHR45627:SF12">
    <property type="entry name" value="ADENYLATE CYCLASE TYPE 2"/>
    <property type="match status" value="1"/>
</dbReference>
<dbReference type="FunFam" id="3.30.70.1230:FF:000003">
    <property type="entry name" value="Adenylate cyclase"/>
    <property type="match status" value="1"/>
</dbReference>
<keyword evidence="9" id="KW-0547">Nucleotide-binding</keyword>
<dbReference type="FunFam" id="3.30.70.1230:FF:000029">
    <property type="entry name" value="Adenylate cyclase type 2"/>
    <property type="match status" value="1"/>
</dbReference>
<evidence type="ECO:0000256" key="14">
    <source>
        <dbReference type="ARBA" id="ARBA00023136"/>
    </source>
</evidence>
<dbReference type="SUPFAM" id="SSF55073">
    <property type="entry name" value="Nucleotide cyclase"/>
    <property type="match status" value="2"/>
</dbReference>
<evidence type="ECO:0000256" key="13">
    <source>
        <dbReference type="ARBA" id="ARBA00022998"/>
    </source>
</evidence>
<comment type="subcellular location">
    <subcellularLocation>
        <location evidence="4">Membrane</location>
        <topology evidence="4">Multi-pass membrane protein</topology>
    </subcellularLocation>
</comment>
<gene>
    <name evidence="22" type="primary">Dwil\GK16713</name>
    <name evidence="22" type="ORF">Dwil_GK16713</name>
</gene>
<dbReference type="Proteomes" id="UP000007798">
    <property type="component" value="Unassembled WGS sequence"/>
</dbReference>
<evidence type="ECO:0000256" key="17">
    <source>
        <dbReference type="RuleBase" id="RU000405"/>
    </source>
</evidence>
<keyword evidence="10" id="KW-0067">ATP-binding</keyword>
<evidence type="ECO:0000256" key="1">
    <source>
        <dbReference type="ARBA" id="ARBA00001593"/>
    </source>
</evidence>
<keyword evidence="7" id="KW-0479">Metal-binding</keyword>
<evidence type="ECO:0000256" key="7">
    <source>
        <dbReference type="ARBA" id="ARBA00022723"/>
    </source>
</evidence>
<keyword evidence="11" id="KW-0460">Magnesium</keyword>
<dbReference type="GO" id="GO:0006171">
    <property type="term" value="P:cAMP biosynthetic process"/>
    <property type="evidence" value="ECO:0007669"/>
    <property type="project" value="UniProtKB-KW"/>
</dbReference>
<evidence type="ECO:0000256" key="5">
    <source>
        <dbReference type="ARBA" id="ARBA00012201"/>
    </source>
</evidence>
<evidence type="ECO:0000256" key="11">
    <source>
        <dbReference type="ARBA" id="ARBA00022842"/>
    </source>
</evidence>
<dbReference type="GO" id="GO:0007189">
    <property type="term" value="P:adenylate cyclase-activating G protein-coupled receptor signaling pathway"/>
    <property type="evidence" value="ECO:0007669"/>
    <property type="project" value="TreeGrafter"/>
</dbReference>
<evidence type="ECO:0000256" key="15">
    <source>
        <dbReference type="ARBA" id="ARBA00023180"/>
    </source>
</evidence>
<comment type="cofactor">
    <cofactor evidence="3">
        <name>Mg(2+)</name>
        <dbReference type="ChEBI" id="CHEBI:18420"/>
    </cofactor>
</comment>
<evidence type="ECO:0000256" key="9">
    <source>
        <dbReference type="ARBA" id="ARBA00022741"/>
    </source>
</evidence>
<protein>
    <recommendedName>
        <fullName evidence="5">adenylate cyclase</fullName>
        <ecNumber evidence="5">4.6.1.1</ecNumber>
    </recommendedName>
</protein>
<dbReference type="EC" id="4.6.1.1" evidence="5"/>
<dbReference type="Gene3D" id="3.30.70.1230">
    <property type="entry name" value="Nucleotide cyclase"/>
    <property type="match status" value="2"/>
</dbReference>
<dbReference type="InterPro" id="IPR029787">
    <property type="entry name" value="Nucleotide_cyclase"/>
</dbReference>
<dbReference type="GO" id="GO:0035556">
    <property type="term" value="P:intracellular signal transduction"/>
    <property type="evidence" value="ECO:0007669"/>
    <property type="project" value="InterPro"/>
</dbReference>
<evidence type="ECO:0000256" key="2">
    <source>
        <dbReference type="ARBA" id="ARBA00001936"/>
    </source>
</evidence>
<dbReference type="InterPro" id="IPR018297">
    <property type="entry name" value="A/G_cyclase_CS"/>
</dbReference>
<comment type="similarity">
    <text evidence="17">Belongs to the adenylyl cyclase class-4/guanylyl cyclase family.</text>
</comment>
<feature type="coiled-coil region" evidence="18">
    <location>
        <begin position="308"/>
        <end position="335"/>
    </location>
</feature>
<evidence type="ECO:0000256" key="4">
    <source>
        <dbReference type="ARBA" id="ARBA00004141"/>
    </source>
</evidence>
<dbReference type="PANTHER" id="PTHR45627">
    <property type="entry name" value="ADENYLATE CYCLASE TYPE 1"/>
    <property type="match status" value="1"/>
</dbReference>
<feature type="transmembrane region" description="Helical" evidence="20">
    <location>
        <begin position="795"/>
        <end position="811"/>
    </location>
</feature>
<comment type="catalytic activity">
    <reaction evidence="1">
        <text>ATP = 3',5'-cyclic AMP + diphosphate</text>
        <dbReference type="Rhea" id="RHEA:15389"/>
        <dbReference type="ChEBI" id="CHEBI:30616"/>
        <dbReference type="ChEBI" id="CHEBI:33019"/>
        <dbReference type="ChEBI" id="CHEBI:58165"/>
        <dbReference type="EC" id="4.6.1.1"/>
    </reaction>
</comment>
<dbReference type="SMART" id="SM00044">
    <property type="entry name" value="CYCc"/>
    <property type="match status" value="2"/>
</dbReference>
<accession>B4MMI7</accession>
<feature type="transmembrane region" description="Helical" evidence="20">
    <location>
        <begin position="591"/>
        <end position="611"/>
    </location>
</feature>
<dbReference type="PROSITE" id="PS50125">
    <property type="entry name" value="GUANYLATE_CYCLASE_2"/>
    <property type="match status" value="2"/>
</dbReference>
<evidence type="ECO:0000313" key="23">
    <source>
        <dbReference type="Proteomes" id="UP000007798"/>
    </source>
</evidence>
<dbReference type="STRING" id="7260.B4MMI7"/>
<dbReference type="AlphaFoldDB" id="B4MMI7"/>
<dbReference type="InParanoid" id="B4MMI7"/>
<reference evidence="22 23" key="1">
    <citation type="journal article" date="2007" name="Nature">
        <title>Evolution of genes and genomes on the Drosophila phylogeny.</title>
        <authorList>
            <consortium name="Drosophila 12 Genomes Consortium"/>
            <person name="Clark A.G."/>
            <person name="Eisen M.B."/>
            <person name="Smith D.R."/>
            <person name="Bergman C.M."/>
            <person name="Oliver B."/>
            <person name="Markow T.A."/>
            <person name="Kaufman T.C."/>
            <person name="Kellis M."/>
            <person name="Gelbart W."/>
            <person name="Iyer V.N."/>
            <person name="Pollard D.A."/>
            <person name="Sackton T.B."/>
            <person name="Larracuente A.M."/>
            <person name="Singh N.D."/>
            <person name="Abad J.P."/>
            <person name="Abt D.N."/>
            <person name="Adryan B."/>
            <person name="Aguade M."/>
            <person name="Akashi H."/>
            <person name="Anderson W.W."/>
            <person name="Aquadro C.F."/>
            <person name="Ardell D.H."/>
            <person name="Arguello R."/>
            <person name="Artieri C.G."/>
            <person name="Barbash D.A."/>
            <person name="Barker D."/>
            <person name="Barsanti P."/>
            <person name="Batterham P."/>
            <person name="Batzoglou S."/>
            <person name="Begun D."/>
            <person name="Bhutkar A."/>
            <person name="Blanco E."/>
            <person name="Bosak S.A."/>
            <person name="Bradley R.K."/>
            <person name="Brand A.D."/>
            <person name="Brent M.R."/>
            <person name="Brooks A.N."/>
            <person name="Brown R.H."/>
            <person name="Butlin R.K."/>
            <person name="Caggese C."/>
            <person name="Calvi B.R."/>
            <person name="Bernardo de Carvalho A."/>
            <person name="Caspi A."/>
            <person name="Castrezana S."/>
            <person name="Celniker S.E."/>
            <person name="Chang J.L."/>
            <person name="Chapple C."/>
            <person name="Chatterji S."/>
            <person name="Chinwalla A."/>
            <person name="Civetta A."/>
            <person name="Clifton S.W."/>
            <person name="Comeron J.M."/>
            <person name="Costello J.C."/>
            <person name="Coyne J.A."/>
            <person name="Daub J."/>
            <person name="David R.G."/>
            <person name="Delcher A.L."/>
            <person name="Delehaunty K."/>
            <person name="Do C.B."/>
            <person name="Ebling H."/>
            <person name="Edwards K."/>
            <person name="Eickbush T."/>
            <person name="Evans J.D."/>
            <person name="Filipski A."/>
            <person name="Findeiss S."/>
            <person name="Freyhult E."/>
            <person name="Fulton L."/>
            <person name="Fulton R."/>
            <person name="Garcia A.C."/>
            <person name="Gardiner A."/>
            <person name="Garfield D.A."/>
            <person name="Garvin B.E."/>
            <person name="Gibson G."/>
            <person name="Gilbert D."/>
            <person name="Gnerre S."/>
            <person name="Godfrey J."/>
            <person name="Good R."/>
            <person name="Gotea V."/>
            <person name="Gravely B."/>
            <person name="Greenberg A.J."/>
            <person name="Griffiths-Jones S."/>
            <person name="Gross S."/>
            <person name="Guigo R."/>
            <person name="Gustafson E.A."/>
            <person name="Haerty W."/>
            <person name="Hahn M.W."/>
            <person name="Halligan D.L."/>
            <person name="Halpern A.L."/>
            <person name="Halter G.M."/>
            <person name="Han M.V."/>
            <person name="Heger A."/>
            <person name="Hillier L."/>
            <person name="Hinrichs A.S."/>
            <person name="Holmes I."/>
            <person name="Hoskins R.A."/>
            <person name="Hubisz M.J."/>
            <person name="Hultmark D."/>
            <person name="Huntley M.A."/>
            <person name="Jaffe D.B."/>
            <person name="Jagadeeshan S."/>
            <person name="Jeck W.R."/>
            <person name="Johnson J."/>
            <person name="Jones C.D."/>
            <person name="Jordan W.C."/>
            <person name="Karpen G.H."/>
            <person name="Kataoka E."/>
            <person name="Keightley P.D."/>
            <person name="Kheradpour P."/>
            <person name="Kirkness E.F."/>
            <person name="Koerich L.B."/>
            <person name="Kristiansen K."/>
            <person name="Kudrna D."/>
            <person name="Kulathinal R.J."/>
            <person name="Kumar S."/>
            <person name="Kwok R."/>
            <person name="Lander E."/>
            <person name="Langley C.H."/>
            <person name="Lapoint R."/>
            <person name="Lazzaro B.P."/>
            <person name="Lee S.J."/>
            <person name="Levesque L."/>
            <person name="Li R."/>
            <person name="Lin C.F."/>
            <person name="Lin M.F."/>
            <person name="Lindblad-Toh K."/>
            <person name="Llopart A."/>
            <person name="Long M."/>
            <person name="Low L."/>
            <person name="Lozovsky E."/>
            <person name="Lu J."/>
            <person name="Luo M."/>
            <person name="Machado C.A."/>
            <person name="Makalowski W."/>
            <person name="Marzo M."/>
            <person name="Matsuda M."/>
            <person name="Matzkin L."/>
            <person name="McAllister B."/>
            <person name="McBride C.S."/>
            <person name="McKernan B."/>
            <person name="McKernan K."/>
            <person name="Mendez-Lago M."/>
            <person name="Minx P."/>
            <person name="Mollenhauer M.U."/>
            <person name="Montooth K."/>
            <person name="Mount S.M."/>
            <person name="Mu X."/>
            <person name="Myers E."/>
            <person name="Negre B."/>
            <person name="Newfeld S."/>
            <person name="Nielsen R."/>
            <person name="Noor M.A."/>
            <person name="O'Grady P."/>
            <person name="Pachter L."/>
            <person name="Papaceit M."/>
            <person name="Parisi M.J."/>
            <person name="Parisi M."/>
            <person name="Parts L."/>
            <person name="Pedersen J.S."/>
            <person name="Pesole G."/>
            <person name="Phillippy A.M."/>
            <person name="Ponting C.P."/>
            <person name="Pop M."/>
            <person name="Porcelli D."/>
            <person name="Powell J.R."/>
            <person name="Prohaska S."/>
            <person name="Pruitt K."/>
            <person name="Puig M."/>
            <person name="Quesneville H."/>
            <person name="Ram K.R."/>
            <person name="Rand D."/>
            <person name="Rasmussen M.D."/>
            <person name="Reed L.K."/>
            <person name="Reenan R."/>
            <person name="Reily A."/>
            <person name="Remington K.A."/>
            <person name="Rieger T.T."/>
            <person name="Ritchie M.G."/>
            <person name="Robin C."/>
            <person name="Rogers Y.H."/>
            <person name="Rohde C."/>
            <person name="Rozas J."/>
            <person name="Rubenfield M.J."/>
            <person name="Ruiz A."/>
            <person name="Russo S."/>
            <person name="Salzberg S.L."/>
            <person name="Sanchez-Gracia A."/>
            <person name="Saranga D.J."/>
            <person name="Sato H."/>
            <person name="Schaeffer S.W."/>
            <person name="Schatz M.C."/>
            <person name="Schlenke T."/>
            <person name="Schwartz R."/>
            <person name="Segarra C."/>
            <person name="Singh R.S."/>
            <person name="Sirot L."/>
            <person name="Sirota M."/>
            <person name="Sisneros N.B."/>
            <person name="Smith C.D."/>
            <person name="Smith T.F."/>
            <person name="Spieth J."/>
            <person name="Stage D.E."/>
            <person name="Stark A."/>
            <person name="Stephan W."/>
            <person name="Strausberg R.L."/>
            <person name="Strempel S."/>
            <person name="Sturgill D."/>
            <person name="Sutton G."/>
            <person name="Sutton G.G."/>
            <person name="Tao W."/>
            <person name="Teichmann S."/>
            <person name="Tobari Y.N."/>
            <person name="Tomimura Y."/>
            <person name="Tsolas J.M."/>
            <person name="Valente V.L."/>
            <person name="Venter E."/>
            <person name="Venter J.C."/>
            <person name="Vicario S."/>
            <person name="Vieira F.G."/>
            <person name="Vilella A.J."/>
            <person name="Villasante A."/>
            <person name="Walenz B."/>
            <person name="Wang J."/>
            <person name="Wasserman M."/>
            <person name="Watts T."/>
            <person name="Wilson D."/>
            <person name="Wilson R.K."/>
            <person name="Wing R.A."/>
            <person name="Wolfner M.F."/>
            <person name="Wong A."/>
            <person name="Wong G.K."/>
            <person name="Wu C.I."/>
            <person name="Wu G."/>
            <person name="Yamamoto D."/>
            <person name="Yang H.P."/>
            <person name="Yang S.P."/>
            <person name="Yorke J.A."/>
            <person name="Yoshida K."/>
            <person name="Zdobnov E."/>
            <person name="Zhang P."/>
            <person name="Zhang Y."/>
            <person name="Zimin A.V."/>
            <person name="Baldwin J."/>
            <person name="Abdouelleil A."/>
            <person name="Abdulkadir J."/>
            <person name="Abebe A."/>
            <person name="Abera B."/>
            <person name="Abreu J."/>
            <person name="Acer S.C."/>
            <person name="Aftuck L."/>
            <person name="Alexander A."/>
            <person name="An P."/>
            <person name="Anderson E."/>
            <person name="Anderson S."/>
            <person name="Arachi H."/>
            <person name="Azer M."/>
            <person name="Bachantsang P."/>
            <person name="Barry A."/>
            <person name="Bayul T."/>
            <person name="Berlin A."/>
            <person name="Bessette D."/>
            <person name="Bloom T."/>
            <person name="Blye J."/>
            <person name="Boguslavskiy L."/>
            <person name="Bonnet C."/>
            <person name="Boukhgalter B."/>
            <person name="Bourzgui I."/>
            <person name="Brown A."/>
            <person name="Cahill P."/>
            <person name="Channer S."/>
            <person name="Cheshatsang Y."/>
            <person name="Chuda L."/>
            <person name="Citroen M."/>
            <person name="Collymore A."/>
            <person name="Cooke P."/>
            <person name="Costello M."/>
            <person name="D'Aco K."/>
            <person name="Daza R."/>
            <person name="De Haan G."/>
            <person name="DeGray S."/>
            <person name="DeMaso C."/>
            <person name="Dhargay N."/>
            <person name="Dooley K."/>
            <person name="Dooley E."/>
            <person name="Doricent M."/>
            <person name="Dorje P."/>
            <person name="Dorjee K."/>
            <person name="Dupes A."/>
            <person name="Elong R."/>
            <person name="Falk J."/>
            <person name="Farina A."/>
            <person name="Faro S."/>
            <person name="Ferguson D."/>
            <person name="Fisher S."/>
            <person name="Foley C.D."/>
            <person name="Franke A."/>
            <person name="Friedrich D."/>
            <person name="Gadbois L."/>
            <person name="Gearin G."/>
            <person name="Gearin C.R."/>
            <person name="Giannoukos G."/>
            <person name="Goode T."/>
            <person name="Graham J."/>
            <person name="Grandbois E."/>
            <person name="Grewal S."/>
            <person name="Gyaltsen K."/>
            <person name="Hafez N."/>
            <person name="Hagos B."/>
            <person name="Hall J."/>
            <person name="Henson C."/>
            <person name="Hollinger A."/>
            <person name="Honan T."/>
            <person name="Huard M.D."/>
            <person name="Hughes L."/>
            <person name="Hurhula B."/>
            <person name="Husby M.E."/>
            <person name="Kamat A."/>
            <person name="Kanga B."/>
            <person name="Kashin S."/>
            <person name="Khazanovich D."/>
            <person name="Kisner P."/>
            <person name="Lance K."/>
            <person name="Lara M."/>
            <person name="Lee W."/>
            <person name="Lennon N."/>
            <person name="Letendre F."/>
            <person name="LeVine R."/>
            <person name="Lipovsky A."/>
            <person name="Liu X."/>
            <person name="Liu J."/>
            <person name="Liu S."/>
            <person name="Lokyitsang T."/>
            <person name="Lokyitsang Y."/>
            <person name="Lubonja R."/>
            <person name="Lui A."/>
            <person name="MacDonald P."/>
            <person name="Magnisalis V."/>
            <person name="Maru K."/>
            <person name="Matthews C."/>
            <person name="McCusker W."/>
            <person name="McDonough S."/>
            <person name="Mehta T."/>
            <person name="Meldrim J."/>
            <person name="Meneus L."/>
            <person name="Mihai O."/>
            <person name="Mihalev A."/>
            <person name="Mihova T."/>
            <person name="Mittelman R."/>
            <person name="Mlenga V."/>
            <person name="Montmayeur A."/>
            <person name="Mulrain L."/>
            <person name="Navidi A."/>
            <person name="Naylor J."/>
            <person name="Negash T."/>
            <person name="Nguyen T."/>
            <person name="Nguyen N."/>
            <person name="Nicol R."/>
            <person name="Norbu C."/>
            <person name="Norbu N."/>
            <person name="Novod N."/>
            <person name="O'Neill B."/>
            <person name="Osman S."/>
            <person name="Markiewicz E."/>
            <person name="Oyono O.L."/>
            <person name="Patti C."/>
            <person name="Phunkhang P."/>
            <person name="Pierre F."/>
            <person name="Priest M."/>
            <person name="Raghuraman S."/>
            <person name="Rege F."/>
            <person name="Reyes R."/>
            <person name="Rise C."/>
            <person name="Rogov P."/>
            <person name="Ross K."/>
            <person name="Ryan E."/>
            <person name="Settipalli S."/>
            <person name="Shea T."/>
            <person name="Sherpa N."/>
            <person name="Shi L."/>
            <person name="Shih D."/>
            <person name="Sparrow T."/>
            <person name="Spaulding J."/>
            <person name="Stalker J."/>
            <person name="Stange-Thomann N."/>
            <person name="Stavropoulos S."/>
            <person name="Stone C."/>
            <person name="Strader C."/>
            <person name="Tesfaye S."/>
            <person name="Thomson T."/>
            <person name="Thoulutsang Y."/>
            <person name="Thoulutsang D."/>
            <person name="Topham K."/>
            <person name="Topping I."/>
            <person name="Tsamla T."/>
            <person name="Vassiliev H."/>
            <person name="Vo A."/>
            <person name="Wangchuk T."/>
            <person name="Wangdi T."/>
            <person name="Weiand M."/>
            <person name="Wilkinson J."/>
            <person name="Wilson A."/>
            <person name="Yadav S."/>
            <person name="Young G."/>
            <person name="Yu Q."/>
            <person name="Zembek L."/>
            <person name="Zhong D."/>
            <person name="Zimmer A."/>
            <person name="Zwirko Z."/>
            <person name="Jaffe D.B."/>
            <person name="Alvarez P."/>
            <person name="Brockman W."/>
            <person name="Butler J."/>
            <person name="Chin C."/>
            <person name="Gnerre S."/>
            <person name="Grabherr M."/>
            <person name="Kleber M."/>
            <person name="Mauceli E."/>
            <person name="MacCallum I."/>
        </authorList>
    </citation>
    <scope>NUCLEOTIDE SEQUENCE [LARGE SCALE GENOMIC DNA]</scope>
    <source>
        <strain evidence="23">Tucson 14030-0811.24</strain>
    </source>
</reference>
<dbReference type="Pfam" id="PF00211">
    <property type="entry name" value="Guanylate_cyc"/>
    <property type="match status" value="2"/>
</dbReference>
<evidence type="ECO:0000259" key="21">
    <source>
        <dbReference type="PROSITE" id="PS50125"/>
    </source>
</evidence>
<feature type="region of interest" description="Disordered" evidence="19">
    <location>
        <begin position="352"/>
        <end position="415"/>
    </location>
</feature>
<dbReference type="PROSITE" id="PS00452">
    <property type="entry name" value="GUANYLATE_CYCLASE_1"/>
    <property type="match status" value="2"/>
</dbReference>
<dbReference type="InterPro" id="IPR001054">
    <property type="entry name" value="A/G_cyclase"/>
</dbReference>
<organism evidence="22 23">
    <name type="scientific">Drosophila willistoni</name>
    <name type="common">Fruit fly</name>
    <dbReference type="NCBI Taxonomy" id="7260"/>
    <lineage>
        <taxon>Eukaryota</taxon>
        <taxon>Metazoa</taxon>
        <taxon>Ecdysozoa</taxon>
        <taxon>Arthropoda</taxon>
        <taxon>Hexapoda</taxon>
        <taxon>Insecta</taxon>
        <taxon>Pterygota</taxon>
        <taxon>Neoptera</taxon>
        <taxon>Endopterygota</taxon>
        <taxon>Diptera</taxon>
        <taxon>Brachycera</taxon>
        <taxon>Muscomorpha</taxon>
        <taxon>Ephydroidea</taxon>
        <taxon>Drosophilidae</taxon>
        <taxon>Drosophila</taxon>
        <taxon>Sophophora</taxon>
    </lineage>
</organism>
<keyword evidence="15" id="KW-0325">Glycoprotein</keyword>
<evidence type="ECO:0000256" key="6">
    <source>
        <dbReference type="ARBA" id="ARBA00022692"/>
    </source>
</evidence>
<keyword evidence="12 20" id="KW-1133">Transmembrane helix</keyword>
<keyword evidence="16 17" id="KW-0456">Lyase</keyword>
<feature type="compositionally biased region" description="Low complexity" evidence="19">
    <location>
        <begin position="366"/>
        <end position="415"/>
    </location>
</feature>
<sequence>MLKMADACQRAGGQASTSATRFHELHVQRHTNVTILFADIVNFTPLSSSLTASDLVKTLNDLFGRFDQIAQENQCLRIKILGDCYYCVSGLPISRPQHASNCVNMGLQMIDAIRHVREATGINVDMRIGIHTGNVLCGVLGLRKWQFDVWSDDVTLANHMESGGVAGRVHITKQTLDFLGDKFEVEQGEGGNRDAYLADHKIETYLIVPPRPAYTYSVPRVVECIEQNDPSPTHENPHGNVDVVDGSITVSSPPNEPNDVTEKLLPHEKTASSPVPSIGPLNGHDGSEKLSPTSINSQEGAPLHAPLASTASMSIKELSEEEEDAEAEIIADADAEAEPLVVKELEKEMNNEQLGQPNGHHHQQQHRGSGDSAASESGGVKSAALSLPPDDLLSMSGSESGISNSGAHPGSANAANLTPTTAAAAGYGAGTTGTSTSMAGTGTGTGANSLMVAEAPERSRRKLSVQGLMSFADRRRSSGAFIEGRKLSIHSGESFRSHGGHVTRNRPSSKMTKYVECWGADRPFANIAESKLVKNIGLASIAMIESNLLPPERKCFNFNFFGPPTELKPLTMWYRNTPREAMYRAQPDTHFRYDLICAFVLFLSLAVVQLIVIELNLALLGSLLASFISLALFLYLSNMSVPDVHASATERNGPGQVVASSRYLRLAMFLIVSILISSCAVFSVINYSLPEDVTYRADNGSIIASNFTNDFNNTSDILEDQQPAYIARAIPIAPIFLCCCAVSLAAISAFLRSGFILKLIAMLIALIGQVTVLSYSDLYTQYNLKEIEYGLPLEIKGFLLLLVVILVLHTLDRQGEYVARTDFLWKAKLKVEQEEVETMRGINKILLENILPAHVATHFLHLERSTELYHESYSCVAVMFASIPNYKEFYDETDVNKQGLECLRLLNEIICDFDKLLLKPKFSGIEKIKTIASTYMCASGLRPGKEDGATTRSFADEKRTEEHNVVILVEFAIALMSILDSINRESFQRFRLRIGLNHGPVIAGVIGAQKPQYDIWSNTVNVASRMDSCGVMGRLQTTENTAKILMAAGYECECRGLTYVKGKGNLVTYFVKTPFDGKL</sequence>
<proteinExistence type="inferred from homology"/>
<dbReference type="eggNOG" id="KOG3619">
    <property type="taxonomic scope" value="Eukaryota"/>
</dbReference>
<feature type="transmembrane region" description="Helical" evidence="20">
    <location>
        <begin position="617"/>
        <end position="636"/>
    </location>
</feature>
<feature type="region of interest" description="Disordered" evidence="19">
    <location>
        <begin position="227"/>
        <end position="301"/>
    </location>
</feature>
<dbReference type="OrthoDB" id="10261550at2759"/>
<feature type="transmembrane region" description="Helical" evidence="20">
    <location>
        <begin position="666"/>
        <end position="689"/>
    </location>
</feature>
<dbReference type="GO" id="GO:0005886">
    <property type="term" value="C:plasma membrane"/>
    <property type="evidence" value="ECO:0007669"/>
    <property type="project" value="TreeGrafter"/>
</dbReference>
<keyword evidence="23" id="KW-1185">Reference proteome</keyword>
<dbReference type="GO" id="GO:0007193">
    <property type="term" value="P:adenylate cyclase-inhibiting G protein-coupled receptor signaling pathway"/>
    <property type="evidence" value="ECO:0007669"/>
    <property type="project" value="TreeGrafter"/>
</dbReference>
<dbReference type="EMBL" id="CH963847">
    <property type="protein sequence ID" value="EDW73332.2"/>
    <property type="molecule type" value="Genomic_DNA"/>
</dbReference>
<name>B4MMI7_DROWI</name>
<dbReference type="HOGENOM" id="CLU_001072_2_4_1"/>
<feature type="domain" description="Guanylate cyclase" evidence="21">
    <location>
        <begin position="877"/>
        <end position="1027"/>
    </location>
</feature>
<comment type="cofactor">
    <cofactor evidence="2">
        <name>Mn(2+)</name>
        <dbReference type="ChEBI" id="CHEBI:29035"/>
    </cofactor>
</comment>
<evidence type="ECO:0000256" key="8">
    <source>
        <dbReference type="ARBA" id="ARBA00022737"/>
    </source>
</evidence>
<dbReference type="CDD" id="cd07302">
    <property type="entry name" value="CHD"/>
    <property type="match status" value="2"/>
</dbReference>
<dbReference type="GO" id="GO:0005524">
    <property type="term" value="F:ATP binding"/>
    <property type="evidence" value="ECO:0007669"/>
    <property type="project" value="UniProtKB-KW"/>
</dbReference>
<evidence type="ECO:0000313" key="22">
    <source>
        <dbReference type="EMBL" id="EDW73332.2"/>
    </source>
</evidence>
<evidence type="ECO:0000256" key="18">
    <source>
        <dbReference type="SAM" id="Coils"/>
    </source>
</evidence>
<evidence type="ECO:0000256" key="19">
    <source>
        <dbReference type="SAM" id="MobiDB-lite"/>
    </source>
</evidence>
<evidence type="ECO:0000256" key="16">
    <source>
        <dbReference type="ARBA" id="ARBA00023239"/>
    </source>
</evidence>
<evidence type="ECO:0000256" key="10">
    <source>
        <dbReference type="ARBA" id="ARBA00022840"/>
    </source>
</evidence>
<feature type="compositionally biased region" description="Polar residues" evidence="19">
    <location>
        <begin position="290"/>
        <end position="299"/>
    </location>
</feature>